<reference evidence="5" key="1">
    <citation type="submission" date="2020-10" db="EMBL/GenBank/DDBJ databases">
        <authorList>
            <person name="Gilroy R."/>
        </authorList>
    </citation>
    <scope>NUCLEOTIDE SEQUENCE</scope>
    <source>
        <strain evidence="5">G3-8215</strain>
    </source>
</reference>
<sequence>MVKYLFISLALLLSFPAVSQEKLTPGNGRPGKGILTIEVTDSLGKALPYVSLGMKVESGDMFTAGMTDGDGKAEFSLIPGRYTIVAAYMGYQPAYRTASVWTGEETRLSVTLQENRETIQEVTVTATESEGITSSSNIGRHAMEHLQPSSFSDILALLPGGRSTSPSLGVANTIHIREIGVESDDYSTSSLGTSFVIDGAPVRNDANMQQIPGSPAYDPAISRKYFVNKGVDMRSISTDEIEHIEIVRGIPSVEYGDLTSGLVRIERKRGGNDLNARFKADMSSKLFYVGKGIEHTASGLAINIGADFLDAKSDPRDKLENYKRLTGSVRIHKTWDSNPGHSISLGANLDYTGSFDNTKEDPELNNGNPDEFKSSYNRASASLDFDLLSKGDGFFRQLEANLSGDISIDRIHRNRYVSRDRTSSAPASMDAGEHDGVYIPGSYIAGMTVDGKPVSAYAKVVTRFQAEPGHSTHRLNAGADWSFDKNYGRGQVLDITRPLFSGNAQRPWPYNAIPAQHDMGIFIEDNSTFRLGRSSLEIMAGLRAMTMLNIGREYNMHGRIWLDPRVNMKFSFPNIEIWDIPIRSSIGGGIGQHTKTPTMGQLYPSPVYFDLTQLNYYNNDHPELRRVNYMTYIVNPANFSLSPARNLKWEIRGDLSVGGNRLSITYFQENMKSGFRNSDRYDGFERKVYDITGVDGNSLQEPPQLEDLPFTRDTLMYGWSVTTNSSRTFKKGVELSFSSKRIEAIRTRLTVTGAWFWTEYSNSEPVYYYSGTIINGKRVMYTGIYLNDSNYLREIYNTNFTFDTDIPRLGLGFSVTLQCVWYNRQRNTPRSRIPDAYCGTDGVIHPYTEESAQDPYLKTLINNYNEDAFRWTSEPFYMTSNIKVTKKLFKDKITVAMFINQLINYMPDYDSYGVTVRRSATPYFGMELNFKL</sequence>
<dbReference type="Proteomes" id="UP000725002">
    <property type="component" value="Unassembled WGS sequence"/>
</dbReference>
<dbReference type="Pfam" id="PF13620">
    <property type="entry name" value="CarboxypepD_reg"/>
    <property type="match status" value="1"/>
</dbReference>
<evidence type="ECO:0000256" key="2">
    <source>
        <dbReference type="SAM" id="MobiDB-lite"/>
    </source>
</evidence>
<feature type="chain" id="PRO_5036791370" evidence="3">
    <location>
        <begin position="20"/>
        <end position="932"/>
    </location>
</feature>
<dbReference type="GO" id="GO:0015344">
    <property type="term" value="F:siderophore uptake transmembrane transporter activity"/>
    <property type="evidence" value="ECO:0007669"/>
    <property type="project" value="TreeGrafter"/>
</dbReference>
<feature type="signal peptide" evidence="3">
    <location>
        <begin position="1"/>
        <end position="19"/>
    </location>
</feature>
<feature type="domain" description="TonB-dependent receptor plug" evidence="4">
    <location>
        <begin position="133"/>
        <end position="259"/>
    </location>
</feature>
<dbReference type="PANTHER" id="PTHR30069">
    <property type="entry name" value="TONB-DEPENDENT OUTER MEMBRANE RECEPTOR"/>
    <property type="match status" value="1"/>
</dbReference>
<dbReference type="InterPro" id="IPR037066">
    <property type="entry name" value="Plug_dom_sf"/>
</dbReference>
<evidence type="ECO:0000313" key="5">
    <source>
        <dbReference type="EMBL" id="MBO8483200.1"/>
    </source>
</evidence>
<evidence type="ECO:0000313" key="6">
    <source>
        <dbReference type="Proteomes" id="UP000725002"/>
    </source>
</evidence>
<dbReference type="InterPro" id="IPR008969">
    <property type="entry name" value="CarboxyPept-like_regulatory"/>
</dbReference>
<gene>
    <name evidence="5" type="ORF">IAB75_03685</name>
</gene>
<reference evidence="5" key="2">
    <citation type="journal article" date="2021" name="PeerJ">
        <title>Extensive microbial diversity within the chicken gut microbiome revealed by metagenomics and culture.</title>
        <authorList>
            <person name="Gilroy R."/>
            <person name="Ravi A."/>
            <person name="Getino M."/>
            <person name="Pursley I."/>
            <person name="Horton D.L."/>
            <person name="Alikhan N.F."/>
            <person name="Baker D."/>
            <person name="Gharbi K."/>
            <person name="Hall N."/>
            <person name="Watson M."/>
            <person name="Adriaenssens E.M."/>
            <person name="Foster-Nyarko E."/>
            <person name="Jarju S."/>
            <person name="Secka A."/>
            <person name="Antonio M."/>
            <person name="Oren A."/>
            <person name="Chaudhuri R.R."/>
            <person name="La Ragione R."/>
            <person name="Hildebrand F."/>
            <person name="Pallen M.J."/>
        </authorList>
    </citation>
    <scope>NUCLEOTIDE SEQUENCE</scope>
    <source>
        <strain evidence="5">G3-8215</strain>
    </source>
</reference>
<dbReference type="GO" id="GO:0009279">
    <property type="term" value="C:cell outer membrane"/>
    <property type="evidence" value="ECO:0007669"/>
    <property type="project" value="TreeGrafter"/>
</dbReference>
<protein>
    <submittedName>
        <fullName evidence="5">TonB-dependent receptor</fullName>
    </submittedName>
</protein>
<evidence type="ECO:0000256" key="1">
    <source>
        <dbReference type="ARBA" id="ARBA00022729"/>
    </source>
</evidence>
<name>A0A940DR40_9BACT</name>
<dbReference type="EMBL" id="JADILV010000024">
    <property type="protein sequence ID" value="MBO8483200.1"/>
    <property type="molecule type" value="Genomic_DNA"/>
</dbReference>
<dbReference type="PANTHER" id="PTHR30069:SF29">
    <property type="entry name" value="HEMOGLOBIN AND HEMOGLOBIN-HAPTOGLOBIN-BINDING PROTEIN 1-RELATED"/>
    <property type="match status" value="1"/>
</dbReference>
<dbReference type="SUPFAM" id="SSF56935">
    <property type="entry name" value="Porins"/>
    <property type="match status" value="1"/>
</dbReference>
<evidence type="ECO:0000259" key="4">
    <source>
        <dbReference type="Pfam" id="PF07715"/>
    </source>
</evidence>
<organism evidence="5 6">
    <name type="scientific">Candidatus Cryptobacteroides avicola</name>
    <dbReference type="NCBI Taxonomy" id="2840757"/>
    <lineage>
        <taxon>Bacteria</taxon>
        <taxon>Pseudomonadati</taxon>
        <taxon>Bacteroidota</taxon>
        <taxon>Bacteroidia</taxon>
        <taxon>Bacteroidales</taxon>
        <taxon>Candidatus Cryptobacteroides</taxon>
    </lineage>
</organism>
<dbReference type="AlphaFoldDB" id="A0A940DR40"/>
<dbReference type="Pfam" id="PF07715">
    <property type="entry name" value="Plug"/>
    <property type="match status" value="1"/>
</dbReference>
<feature type="region of interest" description="Disordered" evidence="2">
    <location>
        <begin position="356"/>
        <end position="375"/>
    </location>
</feature>
<dbReference type="GO" id="GO:0044718">
    <property type="term" value="P:siderophore transmembrane transport"/>
    <property type="evidence" value="ECO:0007669"/>
    <property type="project" value="TreeGrafter"/>
</dbReference>
<dbReference type="SUPFAM" id="SSF49464">
    <property type="entry name" value="Carboxypeptidase regulatory domain-like"/>
    <property type="match status" value="1"/>
</dbReference>
<keyword evidence="5" id="KW-0675">Receptor</keyword>
<evidence type="ECO:0000256" key="3">
    <source>
        <dbReference type="SAM" id="SignalP"/>
    </source>
</evidence>
<keyword evidence="1 3" id="KW-0732">Signal</keyword>
<dbReference type="Gene3D" id="2.60.40.1120">
    <property type="entry name" value="Carboxypeptidase-like, regulatory domain"/>
    <property type="match status" value="1"/>
</dbReference>
<dbReference type="Gene3D" id="2.170.130.10">
    <property type="entry name" value="TonB-dependent receptor, plug domain"/>
    <property type="match status" value="1"/>
</dbReference>
<accession>A0A940DR40</accession>
<proteinExistence type="predicted"/>
<dbReference type="InterPro" id="IPR039426">
    <property type="entry name" value="TonB-dep_rcpt-like"/>
</dbReference>
<comment type="caution">
    <text evidence="5">The sequence shown here is derived from an EMBL/GenBank/DDBJ whole genome shotgun (WGS) entry which is preliminary data.</text>
</comment>
<dbReference type="InterPro" id="IPR012910">
    <property type="entry name" value="Plug_dom"/>
</dbReference>